<protein>
    <submittedName>
        <fullName evidence="3">Unannotated protein</fullName>
    </submittedName>
</protein>
<evidence type="ECO:0000313" key="3">
    <source>
        <dbReference type="EMBL" id="CAB4756639.1"/>
    </source>
</evidence>
<evidence type="ECO:0000313" key="4">
    <source>
        <dbReference type="EMBL" id="CAB5060576.1"/>
    </source>
</evidence>
<reference evidence="3" key="1">
    <citation type="submission" date="2020-05" db="EMBL/GenBank/DDBJ databases">
        <authorList>
            <person name="Chiriac C."/>
            <person name="Salcher M."/>
            <person name="Ghai R."/>
            <person name="Kavagutti S V."/>
        </authorList>
    </citation>
    <scope>NUCLEOTIDE SEQUENCE</scope>
</reference>
<name>A0A6J6UDT0_9ZZZZ</name>
<organism evidence="3">
    <name type="scientific">freshwater metagenome</name>
    <dbReference type="NCBI Taxonomy" id="449393"/>
    <lineage>
        <taxon>unclassified sequences</taxon>
        <taxon>metagenomes</taxon>
        <taxon>ecological metagenomes</taxon>
    </lineage>
</organism>
<dbReference type="EMBL" id="CAEZUN010000081">
    <property type="protein sequence ID" value="CAB4602398.1"/>
    <property type="molecule type" value="Genomic_DNA"/>
</dbReference>
<accession>A0A6J6UDT0</accession>
<dbReference type="EMBL" id="CAEZZK010000062">
    <property type="protein sequence ID" value="CAB4756639.1"/>
    <property type="molecule type" value="Genomic_DNA"/>
</dbReference>
<gene>
    <name evidence="1" type="ORF">UFOPK1826_00759</name>
    <name evidence="2" type="ORF">UFOPK2292_00787</name>
    <name evidence="3" type="ORF">UFOPK2855_00429</name>
    <name evidence="4" type="ORF">UFOPK4345_00277</name>
</gene>
<evidence type="ECO:0000313" key="2">
    <source>
        <dbReference type="EMBL" id="CAB4670617.1"/>
    </source>
</evidence>
<evidence type="ECO:0000313" key="1">
    <source>
        <dbReference type="EMBL" id="CAB4602398.1"/>
    </source>
</evidence>
<proteinExistence type="predicted"/>
<sequence>MPPKLRGKWALGITPRNLTWIIKDKLAVCERPGGFGTNHRRVRRQEEIIWLRENDFGFVISISVAPHNLHSYEELQMPYKHRPIANSDEIDQWLKAFYTELSVLIQRGLKIIVHAEEVSERLHGLMGGYIRWSGLVDDSAQAIILTERIAGRQLDPYSRELILRVHELR</sequence>
<dbReference type="EMBL" id="CAEZWU010000105">
    <property type="protein sequence ID" value="CAB4670617.1"/>
    <property type="molecule type" value="Genomic_DNA"/>
</dbReference>
<dbReference type="AlphaFoldDB" id="A0A6J6UDT0"/>
<dbReference type="EMBL" id="CAFBQV010000025">
    <property type="protein sequence ID" value="CAB5060576.1"/>
    <property type="molecule type" value="Genomic_DNA"/>
</dbReference>